<dbReference type="Pfam" id="PF01120">
    <property type="entry name" value="Alpha_L_fucos"/>
    <property type="match status" value="1"/>
</dbReference>
<dbReference type="InterPro" id="IPR016286">
    <property type="entry name" value="FUC_metazoa-typ"/>
</dbReference>
<dbReference type="PANTHER" id="PTHR10030">
    <property type="entry name" value="ALPHA-L-FUCOSIDASE"/>
    <property type="match status" value="1"/>
</dbReference>
<keyword evidence="5" id="KW-0378">Hydrolase</keyword>
<dbReference type="PANTHER" id="PTHR10030:SF37">
    <property type="entry name" value="ALPHA-L-FUCOSIDASE-RELATED"/>
    <property type="match status" value="1"/>
</dbReference>
<keyword evidence="6" id="KW-0326">Glycosidase</keyword>
<evidence type="ECO:0000313" key="8">
    <source>
        <dbReference type="EMBL" id="ATF27253.1"/>
    </source>
</evidence>
<dbReference type="PRINTS" id="PR00741">
    <property type="entry name" value="GLHYDRLASE29"/>
</dbReference>
<dbReference type="GO" id="GO:0016139">
    <property type="term" value="P:glycoside catabolic process"/>
    <property type="evidence" value="ECO:0007669"/>
    <property type="project" value="TreeGrafter"/>
</dbReference>
<dbReference type="GO" id="GO:0004560">
    <property type="term" value="F:alpha-L-fucosidase activity"/>
    <property type="evidence" value="ECO:0007669"/>
    <property type="project" value="InterPro"/>
</dbReference>
<dbReference type="GO" id="GO:0005764">
    <property type="term" value="C:lysosome"/>
    <property type="evidence" value="ECO:0007669"/>
    <property type="project" value="TreeGrafter"/>
</dbReference>
<sequence length="437" mass="50379">MSDIRADIEENIESSQEKYEDLKPELSSKIEWFKDQKIGVIFHWGLYSEAGIVESWQLSAEDNWARKKPWRNDLTTLRHDYWQLNKNFNPLQFNPNSWAKQVKDAGFKYMLFTTKHHDGFNMYDTQLSPYKVTHKDSPFANNQNADIFKAITNAFRAEDISVGAYYSKPDWHSPYYWEPGSSPIGRYASYSPLDKPTTWQKFNNFVSGQLNEICQNYGDIDILWLDGGWVNSDNNEYLDMAKIVPQLRKHQPALLVVDRTIGGEFENYVTPERKIPEELPNKAWESNIPLAKNWGYVPNDIYKPFSEILETLIKIVSLGGNVILGIGPKPDGTLPQEAQNIMSQLGKWLAIYGEGIYDTRPYKITTIGNWYFTKKQNYLFAYLMPHEHDITLNTLDLQSEQPVHSCENLATGTNIPLHKNTLTLPASTTVTAIKIKF</sequence>
<dbReference type="AlphaFoldDB" id="A0A1D2KUP1"/>
<evidence type="ECO:0000256" key="3">
    <source>
        <dbReference type="ARBA" id="ARBA00012662"/>
    </source>
</evidence>
<gene>
    <name evidence="8" type="ORF">CNY62_08040</name>
</gene>
<dbReference type="InterPro" id="IPR017853">
    <property type="entry name" value="GH"/>
</dbReference>
<dbReference type="SMART" id="SM00812">
    <property type="entry name" value="Alpha_L_fucos"/>
    <property type="match status" value="1"/>
</dbReference>
<evidence type="ECO:0000313" key="9">
    <source>
        <dbReference type="Proteomes" id="UP000243591"/>
    </source>
</evidence>
<keyword evidence="4" id="KW-0732">Signal</keyword>
<evidence type="ECO:0000256" key="6">
    <source>
        <dbReference type="ARBA" id="ARBA00023295"/>
    </source>
</evidence>
<dbReference type="Proteomes" id="UP000243591">
    <property type="component" value="Chromosome"/>
</dbReference>
<evidence type="ECO:0000256" key="2">
    <source>
        <dbReference type="ARBA" id="ARBA00007951"/>
    </source>
</evidence>
<dbReference type="EC" id="3.2.1.51" evidence="3"/>
<dbReference type="RefSeq" id="WP_069125792.1">
    <property type="nucleotide sequence ID" value="NZ_JAUPXA010000003.1"/>
</dbReference>
<dbReference type="PIRSF" id="PIRSF001092">
    <property type="entry name" value="Alpha-L-fucosidase"/>
    <property type="match status" value="1"/>
</dbReference>
<name>A0A1D2KUP1_BROTH</name>
<comment type="similarity">
    <text evidence="2">Belongs to the glycosyl hydrolase 29 family.</text>
</comment>
<dbReference type="InterPro" id="IPR057739">
    <property type="entry name" value="Glyco_hydro_29_N"/>
</dbReference>
<dbReference type="KEGG" id="bths:CNY62_08040"/>
<evidence type="ECO:0000259" key="7">
    <source>
        <dbReference type="Pfam" id="PF01120"/>
    </source>
</evidence>
<dbReference type="OrthoDB" id="107551at2"/>
<evidence type="ECO:0000256" key="5">
    <source>
        <dbReference type="ARBA" id="ARBA00022801"/>
    </source>
</evidence>
<evidence type="ECO:0000256" key="4">
    <source>
        <dbReference type="ARBA" id="ARBA00022729"/>
    </source>
</evidence>
<evidence type="ECO:0000256" key="1">
    <source>
        <dbReference type="ARBA" id="ARBA00004071"/>
    </source>
</evidence>
<organism evidence="8 9">
    <name type="scientific">Brochothrix thermosphacta</name>
    <name type="common">Microbacterium thermosphactum</name>
    <dbReference type="NCBI Taxonomy" id="2756"/>
    <lineage>
        <taxon>Bacteria</taxon>
        <taxon>Bacillati</taxon>
        <taxon>Bacillota</taxon>
        <taxon>Bacilli</taxon>
        <taxon>Bacillales</taxon>
        <taxon>Listeriaceae</taxon>
        <taxon>Brochothrix</taxon>
    </lineage>
</organism>
<dbReference type="InterPro" id="IPR000933">
    <property type="entry name" value="Glyco_hydro_29"/>
</dbReference>
<reference evidence="8 9" key="1">
    <citation type="submission" date="2017-09" db="EMBL/GenBank/DDBJ databases">
        <title>Complete Genome Sequences of Two Strains of the Meat Spoilage Bacterium Brochothrix thermosphacta Isolated from Ground Chicken.</title>
        <authorList>
            <person name="Paoli G.C."/>
            <person name="Wijey C."/>
            <person name="Chen C.-Y."/>
            <person name="Nguyen L."/>
            <person name="Yan X."/>
            <person name="Irwin P.L."/>
        </authorList>
    </citation>
    <scope>NUCLEOTIDE SEQUENCE [LARGE SCALE GENOMIC DNA]</scope>
    <source>
        <strain evidence="8 9">BI</strain>
    </source>
</reference>
<dbReference type="GO" id="GO:0006004">
    <property type="term" value="P:fucose metabolic process"/>
    <property type="evidence" value="ECO:0007669"/>
    <property type="project" value="InterPro"/>
</dbReference>
<dbReference type="EMBL" id="CP023483">
    <property type="protein sequence ID" value="ATF27253.1"/>
    <property type="molecule type" value="Genomic_DNA"/>
</dbReference>
<proteinExistence type="inferred from homology"/>
<keyword evidence="9" id="KW-1185">Reference proteome</keyword>
<dbReference type="Gene3D" id="3.20.20.80">
    <property type="entry name" value="Glycosidases"/>
    <property type="match status" value="1"/>
</dbReference>
<dbReference type="SUPFAM" id="SSF51445">
    <property type="entry name" value="(Trans)glycosidases"/>
    <property type="match status" value="1"/>
</dbReference>
<accession>A0A1D2KUP1</accession>
<protein>
    <recommendedName>
        <fullName evidence="3">alpha-L-fucosidase</fullName>
        <ecNumber evidence="3">3.2.1.51</ecNumber>
    </recommendedName>
</protein>
<feature type="domain" description="Glycoside hydrolase family 29 N-terminal" evidence="7">
    <location>
        <begin position="11"/>
        <end position="354"/>
    </location>
</feature>
<comment type="function">
    <text evidence="1">Alpha-L-fucosidase is responsible for hydrolyzing the alpha-1,6-linked fucose joined to the reducing-end N-acetylglucosamine of the carbohydrate moieties of glycoproteins.</text>
</comment>